<accession>A0A7I8VED8</accession>
<keyword evidence="6" id="KW-0805">Transcription regulation</keyword>
<keyword evidence="8" id="KW-0238">DNA-binding</keyword>
<dbReference type="FunFam" id="1.10.10.2590:FF:000001">
    <property type="entry name" value="protein BANP isoform X1"/>
    <property type="match status" value="1"/>
</dbReference>
<dbReference type="Gene3D" id="1.10.10.2590">
    <property type="entry name" value="BEN domain"/>
    <property type="match status" value="1"/>
</dbReference>
<dbReference type="AlphaFoldDB" id="A0A7I8VED8"/>
<feature type="coiled-coil region" evidence="12">
    <location>
        <begin position="69"/>
        <end position="103"/>
    </location>
</feature>
<dbReference type="GO" id="GO:0006325">
    <property type="term" value="P:chromatin organization"/>
    <property type="evidence" value="ECO:0007669"/>
    <property type="project" value="UniProtKB-KW"/>
</dbReference>
<dbReference type="InterPro" id="IPR018379">
    <property type="entry name" value="BEN_domain"/>
</dbReference>
<evidence type="ECO:0000256" key="3">
    <source>
        <dbReference type="ARBA" id="ARBA00015794"/>
    </source>
</evidence>
<keyword evidence="7 12" id="KW-0175">Coiled coil</keyword>
<keyword evidence="11" id="KW-0131">Cell cycle</keyword>
<keyword evidence="10" id="KW-0539">Nucleus</keyword>
<comment type="caution">
    <text evidence="15">The sequence shown here is derived from an EMBL/GenBank/DDBJ whole genome shotgun (WGS) entry which is preliminary data.</text>
</comment>
<evidence type="ECO:0000313" key="15">
    <source>
        <dbReference type="EMBL" id="CAD5114320.1"/>
    </source>
</evidence>
<keyword evidence="16" id="KW-1185">Reference proteome</keyword>
<dbReference type="EMBL" id="CAJFCJ010000005">
    <property type="protein sequence ID" value="CAD5114320.1"/>
    <property type="molecule type" value="Genomic_DNA"/>
</dbReference>
<dbReference type="GO" id="GO:0005634">
    <property type="term" value="C:nucleus"/>
    <property type="evidence" value="ECO:0007669"/>
    <property type="project" value="UniProtKB-SubCell"/>
</dbReference>
<evidence type="ECO:0000256" key="8">
    <source>
        <dbReference type="ARBA" id="ARBA00023125"/>
    </source>
</evidence>
<feature type="region of interest" description="Disordered" evidence="13">
    <location>
        <begin position="108"/>
        <end position="149"/>
    </location>
</feature>
<dbReference type="InterPro" id="IPR042343">
    <property type="entry name" value="BANP"/>
</dbReference>
<evidence type="ECO:0000256" key="4">
    <source>
        <dbReference type="ARBA" id="ARBA00022491"/>
    </source>
</evidence>
<comment type="subcellular location">
    <subcellularLocation>
        <location evidence="1">Nucleus</location>
    </subcellularLocation>
</comment>
<evidence type="ECO:0000259" key="14">
    <source>
        <dbReference type="PROSITE" id="PS51457"/>
    </source>
</evidence>
<keyword evidence="5" id="KW-0156">Chromatin regulator</keyword>
<dbReference type="Proteomes" id="UP000549394">
    <property type="component" value="Unassembled WGS sequence"/>
</dbReference>
<evidence type="ECO:0000256" key="7">
    <source>
        <dbReference type="ARBA" id="ARBA00023054"/>
    </source>
</evidence>
<reference evidence="15 16" key="1">
    <citation type="submission" date="2020-08" db="EMBL/GenBank/DDBJ databases">
        <authorList>
            <person name="Hejnol A."/>
        </authorList>
    </citation>
    <scope>NUCLEOTIDE SEQUENCE [LARGE SCALE GENOMIC DNA]</scope>
</reference>
<evidence type="ECO:0000256" key="1">
    <source>
        <dbReference type="ARBA" id="ARBA00004123"/>
    </source>
</evidence>
<dbReference type="PANTHER" id="PTHR16243">
    <property type="entry name" value="BTG3-ASSOCIATED NUCLEAR PROTEIN BANP"/>
    <property type="match status" value="1"/>
</dbReference>
<name>A0A7I8VED8_9ANNE</name>
<keyword evidence="9" id="KW-0804">Transcription</keyword>
<evidence type="ECO:0000256" key="12">
    <source>
        <dbReference type="SAM" id="Coils"/>
    </source>
</evidence>
<evidence type="ECO:0000256" key="5">
    <source>
        <dbReference type="ARBA" id="ARBA00022853"/>
    </source>
</evidence>
<keyword evidence="4" id="KW-0678">Repressor</keyword>
<evidence type="ECO:0000256" key="6">
    <source>
        <dbReference type="ARBA" id="ARBA00023015"/>
    </source>
</evidence>
<evidence type="ECO:0000256" key="13">
    <source>
        <dbReference type="SAM" id="MobiDB-lite"/>
    </source>
</evidence>
<feature type="compositionally biased region" description="Low complexity" evidence="13">
    <location>
        <begin position="129"/>
        <end position="142"/>
    </location>
</feature>
<protein>
    <recommendedName>
        <fullName evidence="3">Protein BANP</fullName>
    </recommendedName>
</protein>
<dbReference type="GO" id="GO:0003677">
    <property type="term" value="F:DNA binding"/>
    <property type="evidence" value="ECO:0007669"/>
    <property type="project" value="UniProtKB-KW"/>
</dbReference>
<organism evidence="15 16">
    <name type="scientific">Dimorphilus gyrociliatus</name>
    <dbReference type="NCBI Taxonomy" id="2664684"/>
    <lineage>
        <taxon>Eukaryota</taxon>
        <taxon>Metazoa</taxon>
        <taxon>Spiralia</taxon>
        <taxon>Lophotrochozoa</taxon>
        <taxon>Annelida</taxon>
        <taxon>Polychaeta</taxon>
        <taxon>Polychaeta incertae sedis</taxon>
        <taxon>Dinophilidae</taxon>
        <taxon>Dimorphilus</taxon>
    </lineage>
</organism>
<evidence type="ECO:0000313" key="16">
    <source>
        <dbReference type="Proteomes" id="UP000549394"/>
    </source>
</evidence>
<comment type="similarity">
    <text evidence="2">Belongs to the BANP/SMAR1 family.</text>
</comment>
<dbReference type="GO" id="GO:0042177">
    <property type="term" value="P:negative regulation of protein catabolic process"/>
    <property type="evidence" value="ECO:0007669"/>
    <property type="project" value="TreeGrafter"/>
</dbReference>
<evidence type="ECO:0000256" key="10">
    <source>
        <dbReference type="ARBA" id="ARBA00023242"/>
    </source>
</evidence>
<feature type="compositionally biased region" description="Polar residues" evidence="13">
    <location>
        <begin position="108"/>
        <end position="128"/>
    </location>
</feature>
<dbReference type="PROSITE" id="PS51457">
    <property type="entry name" value="BEN"/>
    <property type="match status" value="1"/>
</dbReference>
<sequence>MSSSNAADTDAEDMTSVEGTVDATLMDSMQVIYSEHPFTSVKEEHIELPSKRMRLSEELTAEASIKSLLYTIQKTLSNVEKKIDNLERRVDKQTNAIKLLEQKFETSQPRQGVYMNQNISKPTTSQKRSYGSLPSSPTSPSPEVTNPADANVSQNVTLITLNNESDYPNGSWLGDENNPNLRVRTPVTPANLLHVNTNCRSAEKMALTLLDYLFDRETQAVSNLSGMGKHGKKQLDPLMIFGIRCHLIHKFSISEGDWHRIKQNIDSKCRTAFRRRSKGMPLTVKAFKNRPNTNSSSSGNNTTYVTNESSDLNLGIEGVDMVSSPNSEIQVFHATPEQLEALRTGQIQVVQQTVANNDDVQISAVPLTPDTFRIVHAEASDGVSASE</sequence>
<dbReference type="PANTHER" id="PTHR16243:SF2">
    <property type="entry name" value="PROTEIN BANP"/>
    <property type="match status" value="1"/>
</dbReference>
<feature type="domain" description="BEN" evidence="14">
    <location>
        <begin position="178"/>
        <end position="276"/>
    </location>
</feature>
<dbReference type="Pfam" id="PF10523">
    <property type="entry name" value="BEN"/>
    <property type="match status" value="1"/>
</dbReference>
<evidence type="ECO:0000256" key="9">
    <source>
        <dbReference type="ARBA" id="ARBA00023163"/>
    </source>
</evidence>
<dbReference type="GO" id="GO:0034504">
    <property type="term" value="P:protein localization to nucleus"/>
    <property type="evidence" value="ECO:0007669"/>
    <property type="project" value="TreeGrafter"/>
</dbReference>
<gene>
    <name evidence="15" type="ORF">DGYR_LOCUS3176</name>
</gene>
<proteinExistence type="inferred from homology"/>
<evidence type="ECO:0000256" key="11">
    <source>
        <dbReference type="ARBA" id="ARBA00023306"/>
    </source>
</evidence>
<evidence type="ECO:0000256" key="2">
    <source>
        <dbReference type="ARBA" id="ARBA00009735"/>
    </source>
</evidence>
<dbReference type="SMART" id="SM01025">
    <property type="entry name" value="BEN"/>
    <property type="match status" value="1"/>
</dbReference>
<dbReference type="OrthoDB" id="10052653at2759"/>